<comment type="subcellular location">
    <subcellularLocation>
        <location evidence="6">Cytoplasm</location>
    </subcellularLocation>
</comment>
<dbReference type="PANTHER" id="PTHR30385:SF6">
    <property type="entry name" value="RNA POLYMERASE SIGMA FACTOR SIGI"/>
    <property type="match status" value="1"/>
</dbReference>
<sequence length="238" mass="27963">MDRPIEDILFDIRKGNSQNREWLIGQYRPFILRAVRHVCKRKVEWNDDEASIGLIAFNEAIDRYESSHGKTFDNFAFMMIRRRLIDEFRKNGKTSRSENLVLDSNDEVELTAGEIAGSLEIYAQQESAAALAQEMTLYDERLQEYGIRLEELEECSPSHQDARKQLIRIAKHFCDNPEMKRYLERTKHLPLKDMMQYAGVSKKTLERNRKYLIALILIFSCDEFVRIRNTVSFSEIGE</sequence>
<dbReference type="AlphaFoldDB" id="A0A7X2Z934"/>
<keyword evidence="1 6" id="KW-0963">Cytoplasm</keyword>
<dbReference type="NCBIfam" id="TIGR02895">
    <property type="entry name" value="spore_sigI"/>
    <property type="match status" value="1"/>
</dbReference>
<dbReference type="InterPro" id="IPR014244">
    <property type="entry name" value="RNA_pol_sigma-I"/>
</dbReference>
<dbReference type="RefSeq" id="WP_155614380.1">
    <property type="nucleotide sequence ID" value="NZ_WNZX01000005.1"/>
</dbReference>
<comment type="activity regulation">
    <text evidence="6">Negatively regulated by the anti-sigma-I factor RsgI.</text>
</comment>
<dbReference type="PANTHER" id="PTHR30385">
    <property type="entry name" value="SIGMA FACTOR F FLAGELLAR"/>
    <property type="match status" value="1"/>
</dbReference>
<dbReference type="EMBL" id="WNZX01000005">
    <property type="protein sequence ID" value="MUG70579.1"/>
    <property type="molecule type" value="Genomic_DNA"/>
</dbReference>
<keyword evidence="6" id="KW-0346">Stress response</keyword>
<dbReference type="GO" id="GO:0006352">
    <property type="term" value="P:DNA-templated transcription initiation"/>
    <property type="evidence" value="ECO:0007669"/>
    <property type="project" value="UniProtKB-UniRule"/>
</dbReference>
<dbReference type="InterPro" id="IPR014284">
    <property type="entry name" value="RNA_pol_sigma-70_dom"/>
</dbReference>
<evidence type="ECO:0000313" key="8">
    <source>
        <dbReference type="EMBL" id="MUG70579.1"/>
    </source>
</evidence>
<dbReference type="InterPro" id="IPR007627">
    <property type="entry name" value="RNA_pol_sigma70_r2"/>
</dbReference>
<name>A0A7X2Z934_9BACL</name>
<dbReference type="GO" id="GO:0003677">
    <property type="term" value="F:DNA binding"/>
    <property type="evidence" value="ECO:0007669"/>
    <property type="project" value="UniProtKB-UniRule"/>
</dbReference>
<dbReference type="GO" id="GO:0005737">
    <property type="term" value="C:cytoplasm"/>
    <property type="evidence" value="ECO:0007669"/>
    <property type="project" value="UniProtKB-SubCell"/>
</dbReference>
<gene>
    <name evidence="6 8" type="primary">sigI</name>
    <name evidence="8" type="ORF">GNP93_07780</name>
</gene>
<feature type="domain" description="RNA polymerase sigma-70 region 2" evidence="7">
    <location>
        <begin position="23"/>
        <end position="93"/>
    </location>
</feature>
<comment type="caution">
    <text evidence="8">The sequence shown here is derived from an EMBL/GenBank/DDBJ whole genome shotgun (WGS) entry which is preliminary data.</text>
</comment>
<dbReference type="HAMAP" id="MF_02064">
    <property type="entry name" value="Sigma70_SigI"/>
    <property type="match status" value="1"/>
</dbReference>
<comment type="similarity">
    <text evidence="6">Belongs to the sigma-70 factor family. SigI subfamily.</text>
</comment>
<feature type="DNA-binding region" description="H-T-H motif" evidence="6">
    <location>
        <begin position="191"/>
        <end position="210"/>
    </location>
</feature>
<evidence type="ECO:0000256" key="2">
    <source>
        <dbReference type="ARBA" id="ARBA00023015"/>
    </source>
</evidence>
<keyword evidence="5 6" id="KW-0804">Transcription</keyword>
<feature type="short sequence motif" description="Polymerase core binding" evidence="6">
    <location>
        <begin position="48"/>
        <end position="61"/>
    </location>
</feature>
<evidence type="ECO:0000256" key="1">
    <source>
        <dbReference type="ARBA" id="ARBA00022490"/>
    </source>
</evidence>
<dbReference type="Gene3D" id="1.10.1740.10">
    <property type="match status" value="1"/>
</dbReference>
<comment type="subunit">
    <text evidence="6">Interacts with RsgI.</text>
</comment>
<dbReference type="Proteomes" id="UP000450917">
    <property type="component" value="Unassembled WGS sequence"/>
</dbReference>
<protein>
    <recommendedName>
        <fullName evidence="6">RNA polymerase sigma factor SigI</fullName>
    </recommendedName>
</protein>
<evidence type="ECO:0000256" key="3">
    <source>
        <dbReference type="ARBA" id="ARBA00023082"/>
    </source>
</evidence>
<dbReference type="PIRSF" id="PIRSF038953">
    <property type="entry name" value="SigI"/>
    <property type="match status" value="1"/>
</dbReference>
<evidence type="ECO:0000259" key="7">
    <source>
        <dbReference type="Pfam" id="PF04542"/>
    </source>
</evidence>
<keyword evidence="4 6" id="KW-0238">DNA-binding</keyword>
<proteinExistence type="inferred from homology"/>
<dbReference type="SUPFAM" id="SSF88946">
    <property type="entry name" value="Sigma2 domain of RNA polymerase sigma factors"/>
    <property type="match status" value="1"/>
</dbReference>
<keyword evidence="9" id="KW-1185">Reference proteome</keyword>
<dbReference type="NCBIfam" id="TIGR02937">
    <property type="entry name" value="sigma70-ECF"/>
    <property type="match status" value="1"/>
</dbReference>
<evidence type="ECO:0000256" key="4">
    <source>
        <dbReference type="ARBA" id="ARBA00023125"/>
    </source>
</evidence>
<keyword evidence="3 6" id="KW-0731">Sigma factor</keyword>
<accession>A0A7X2Z934</accession>
<evidence type="ECO:0000256" key="5">
    <source>
        <dbReference type="ARBA" id="ARBA00023163"/>
    </source>
</evidence>
<dbReference type="Pfam" id="PF04542">
    <property type="entry name" value="Sigma70_r2"/>
    <property type="match status" value="1"/>
</dbReference>
<comment type="function">
    <text evidence="6">Sigma factors are initiation factors that promote the attachment of RNA polymerase to specific initiation sites and are then released.</text>
</comment>
<dbReference type="InterPro" id="IPR013325">
    <property type="entry name" value="RNA_pol_sigma_r2"/>
</dbReference>
<keyword evidence="2 6" id="KW-0805">Transcription regulation</keyword>
<dbReference type="GO" id="GO:0016987">
    <property type="term" value="F:sigma factor activity"/>
    <property type="evidence" value="ECO:0007669"/>
    <property type="project" value="UniProtKB-UniRule"/>
</dbReference>
<evidence type="ECO:0000256" key="6">
    <source>
        <dbReference type="HAMAP-Rule" id="MF_02064"/>
    </source>
</evidence>
<organism evidence="8 9">
    <name type="scientific">Paenibacillus validus</name>
    <dbReference type="NCBI Taxonomy" id="44253"/>
    <lineage>
        <taxon>Bacteria</taxon>
        <taxon>Bacillati</taxon>
        <taxon>Bacillota</taxon>
        <taxon>Bacilli</taxon>
        <taxon>Bacillales</taxon>
        <taxon>Paenibacillaceae</taxon>
        <taxon>Paenibacillus</taxon>
    </lineage>
</organism>
<evidence type="ECO:0000313" key="9">
    <source>
        <dbReference type="Proteomes" id="UP000450917"/>
    </source>
</evidence>
<reference evidence="8 9" key="1">
    <citation type="submission" date="2019-11" db="EMBL/GenBank/DDBJ databases">
        <title>Draft genome sequences of five Paenibacillus species of dairy origin.</title>
        <authorList>
            <person name="Olajide A.M."/>
            <person name="Chen S."/>
            <person name="Lapointe G."/>
        </authorList>
    </citation>
    <scope>NUCLEOTIDE SEQUENCE [LARGE SCALE GENOMIC DNA]</scope>
    <source>
        <strain evidence="8 9">2CS3</strain>
    </source>
</reference>